<name>A0A0E9WXX6_ANGAN</name>
<dbReference type="AlphaFoldDB" id="A0A0E9WXX6"/>
<evidence type="ECO:0000313" key="2">
    <source>
        <dbReference type="EMBL" id="JAH94278.1"/>
    </source>
</evidence>
<reference evidence="2" key="2">
    <citation type="journal article" date="2015" name="Fish Shellfish Immunol.">
        <title>Early steps in the European eel (Anguilla anguilla)-Vibrio vulnificus interaction in the gills: Role of the RtxA13 toxin.</title>
        <authorList>
            <person name="Callol A."/>
            <person name="Pajuelo D."/>
            <person name="Ebbesson L."/>
            <person name="Teles M."/>
            <person name="MacKenzie S."/>
            <person name="Amaro C."/>
        </authorList>
    </citation>
    <scope>NUCLEOTIDE SEQUENCE</scope>
</reference>
<keyword evidence="1" id="KW-1133">Transmembrane helix</keyword>
<feature type="transmembrane region" description="Helical" evidence="1">
    <location>
        <begin position="20"/>
        <end position="46"/>
    </location>
</feature>
<keyword evidence="1" id="KW-0472">Membrane</keyword>
<dbReference type="EMBL" id="GBXM01014299">
    <property type="protein sequence ID" value="JAH94278.1"/>
    <property type="molecule type" value="Transcribed_RNA"/>
</dbReference>
<sequence length="49" mass="5867">MHKYNFDIPVIPTFSKKTKLIVFLTVFTSVLAMNVLCRLFSLNFWLNWE</sequence>
<accession>A0A0E9WXX6</accession>
<proteinExistence type="predicted"/>
<reference evidence="2" key="1">
    <citation type="submission" date="2014-11" db="EMBL/GenBank/DDBJ databases">
        <authorList>
            <person name="Amaro Gonzalez C."/>
        </authorList>
    </citation>
    <scope>NUCLEOTIDE SEQUENCE</scope>
</reference>
<keyword evidence="1" id="KW-0812">Transmembrane</keyword>
<organism evidence="2">
    <name type="scientific">Anguilla anguilla</name>
    <name type="common">European freshwater eel</name>
    <name type="synonym">Muraena anguilla</name>
    <dbReference type="NCBI Taxonomy" id="7936"/>
    <lineage>
        <taxon>Eukaryota</taxon>
        <taxon>Metazoa</taxon>
        <taxon>Chordata</taxon>
        <taxon>Craniata</taxon>
        <taxon>Vertebrata</taxon>
        <taxon>Euteleostomi</taxon>
        <taxon>Actinopterygii</taxon>
        <taxon>Neopterygii</taxon>
        <taxon>Teleostei</taxon>
        <taxon>Anguilliformes</taxon>
        <taxon>Anguillidae</taxon>
        <taxon>Anguilla</taxon>
    </lineage>
</organism>
<protein>
    <submittedName>
        <fullName evidence="2">Uncharacterized protein</fullName>
    </submittedName>
</protein>
<evidence type="ECO:0000256" key="1">
    <source>
        <dbReference type="SAM" id="Phobius"/>
    </source>
</evidence>